<accession>A0A8S2TP07</accession>
<feature type="non-terminal residue" evidence="1">
    <location>
        <position position="1"/>
    </location>
</feature>
<dbReference type="EMBL" id="CAJOBJ010034304">
    <property type="protein sequence ID" value="CAF4291078.1"/>
    <property type="molecule type" value="Genomic_DNA"/>
</dbReference>
<dbReference type="GO" id="GO:0015421">
    <property type="term" value="F:ABC-type oligopeptide transporter activity"/>
    <property type="evidence" value="ECO:0007669"/>
    <property type="project" value="TreeGrafter"/>
</dbReference>
<evidence type="ECO:0000313" key="2">
    <source>
        <dbReference type="Proteomes" id="UP000681720"/>
    </source>
</evidence>
<dbReference type="Gene3D" id="3.40.50.300">
    <property type="entry name" value="P-loop containing nucleotide triphosphate hydrolases"/>
    <property type="match status" value="1"/>
</dbReference>
<proteinExistence type="predicted"/>
<dbReference type="PANTHER" id="PTHR43394:SF1">
    <property type="entry name" value="ATP-BINDING CASSETTE SUB-FAMILY B MEMBER 10, MITOCHONDRIAL"/>
    <property type="match status" value="1"/>
</dbReference>
<dbReference type="Proteomes" id="UP000681720">
    <property type="component" value="Unassembled WGS sequence"/>
</dbReference>
<reference evidence="1" key="1">
    <citation type="submission" date="2021-02" db="EMBL/GenBank/DDBJ databases">
        <authorList>
            <person name="Nowell W R."/>
        </authorList>
    </citation>
    <scope>NUCLEOTIDE SEQUENCE</scope>
</reference>
<feature type="non-terminal residue" evidence="1">
    <location>
        <position position="37"/>
    </location>
</feature>
<gene>
    <name evidence="1" type="ORF">GIL414_LOCUS25409</name>
</gene>
<protein>
    <submittedName>
        <fullName evidence="1">Uncharacterized protein</fullName>
    </submittedName>
</protein>
<dbReference type="AlphaFoldDB" id="A0A8S2TP07"/>
<dbReference type="InterPro" id="IPR039421">
    <property type="entry name" value="Type_1_exporter"/>
</dbReference>
<dbReference type="PANTHER" id="PTHR43394">
    <property type="entry name" value="ATP-DEPENDENT PERMEASE MDL1, MITOCHONDRIAL"/>
    <property type="match status" value="1"/>
</dbReference>
<dbReference type="GO" id="GO:0090374">
    <property type="term" value="P:oligopeptide export from mitochondrion"/>
    <property type="evidence" value="ECO:0007669"/>
    <property type="project" value="TreeGrafter"/>
</dbReference>
<organism evidence="1 2">
    <name type="scientific">Rotaria magnacalcarata</name>
    <dbReference type="NCBI Taxonomy" id="392030"/>
    <lineage>
        <taxon>Eukaryota</taxon>
        <taxon>Metazoa</taxon>
        <taxon>Spiralia</taxon>
        <taxon>Gnathifera</taxon>
        <taxon>Rotifera</taxon>
        <taxon>Eurotatoria</taxon>
        <taxon>Bdelloidea</taxon>
        <taxon>Philodinida</taxon>
        <taxon>Philodinidae</taxon>
        <taxon>Rotaria</taxon>
    </lineage>
</organism>
<comment type="caution">
    <text evidence="1">The sequence shown here is derived from an EMBL/GenBank/DDBJ whole genome shotgun (WGS) entry which is preliminary data.</text>
</comment>
<dbReference type="GO" id="GO:0005743">
    <property type="term" value="C:mitochondrial inner membrane"/>
    <property type="evidence" value="ECO:0007669"/>
    <property type="project" value="TreeGrafter"/>
</dbReference>
<evidence type="ECO:0000313" key="1">
    <source>
        <dbReference type="EMBL" id="CAF4291078.1"/>
    </source>
</evidence>
<sequence length="37" mass="3922">ARALLKNPSILILDEATSALDAESEKQVQSAINNVAK</sequence>
<dbReference type="SUPFAM" id="SSF52540">
    <property type="entry name" value="P-loop containing nucleoside triphosphate hydrolases"/>
    <property type="match status" value="1"/>
</dbReference>
<name>A0A8S2TP07_9BILA</name>
<dbReference type="InterPro" id="IPR027417">
    <property type="entry name" value="P-loop_NTPase"/>
</dbReference>